<accession>A0A9P6B9A0</accession>
<evidence type="ECO:0000313" key="3">
    <source>
        <dbReference type="Proteomes" id="UP000886523"/>
    </source>
</evidence>
<gene>
    <name evidence="2" type="ORF">BS47DRAFT_1357631</name>
</gene>
<evidence type="ECO:0000256" key="1">
    <source>
        <dbReference type="SAM" id="MobiDB-lite"/>
    </source>
</evidence>
<feature type="region of interest" description="Disordered" evidence="1">
    <location>
        <begin position="51"/>
        <end position="79"/>
    </location>
</feature>
<feature type="compositionally biased region" description="Polar residues" evidence="1">
    <location>
        <begin position="170"/>
        <end position="184"/>
    </location>
</feature>
<evidence type="ECO:0000313" key="2">
    <source>
        <dbReference type="EMBL" id="KAF9520123.1"/>
    </source>
</evidence>
<dbReference type="EMBL" id="MU128913">
    <property type="protein sequence ID" value="KAF9520123.1"/>
    <property type="molecule type" value="Genomic_DNA"/>
</dbReference>
<keyword evidence="3" id="KW-1185">Reference proteome</keyword>
<reference evidence="2" key="1">
    <citation type="journal article" date="2020" name="Nat. Commun.">
        <title>Large-scale genome sequencing of mycorrhizal fungi provides insights into the early evolution of symbiotic traits.</title>
        <authorList>
            <person name="Miyauchi S."/>
            <person name="Kiss E."/>
            <person name="Kuo A."/>
            <person name="Drula E."/>
            <person name="Kohler A."/>
            <person name="Sanchez-Garcia M."/>
            <person name="Morin E."/>
            <person name="Andreopoulos B."/>
            <person name="Barry K.W."/>
            <person name="Bonito G."/>
            <person name="Buee M."/>
            <person name="Carver A."/>
            <person name="Chen C."/>
            <person name="Cichocki N."/>
            <person name="Clum A."/>
            <person name="Culley D."/>
            <person name="Crous P.W."/>
            <person name="Fauchery L."/>
            <person name="Girlanda M."/>
            <person name="Hayes R.D."/>
            <person name="Keri Z."/>
            <person name="LaButti K."/>
            <person name="Lipzen A."/>
            <person name="Lombard V."/>
            <person name="Magnuson J."/>
            <person name="Maillard F."/>
            <person name="Murat C."/>
            <person name="Nolan M."/>
            <person name="Ohm R.A."/>
            <person name="Pangilinan J."/>
            <person name="Pereira M.F."/>
            <person name="Perotto S."/>
            <person name="Peter M."/>
            <person name="Pfister S."/>
            <person name="Riley R."/>
            <person name="Sitrit Y."/>
            <person name="Stielow J.B."/>
            <person name="Szollosi G."/>
            <person name="Zifcakova L."/>
            <person name="Stursova M."/>
            <person name="Spatafora J.W."/>
            <person name="Tedersoo L."/>
            <person name="Vaario L.M."/>
            <person name="Yamada A."/>
            <person name="Yan M."/>
            <person name="Wang P."/>
            <person name="Xu J."/>
            <person name="Bruns T."/>
            <person name="Baldrian P."/>
            <person name="Vilgalys R."/>
            <person name="Dunand C."/>
            <person name="Henrissat B."/>
            <person name="Grigoriev I.V."/>
            <person name="Hibbett D."/>
            <person name="Nagy L.G."/>
            <person name="Martin F.M."/>
        </authorList>
    </citation>
    <scope>NUCLEOTIDE SEQUENCE</scope>
    <source>
        <strain evidence="2">UP504</strain>
    </source>
</reference>
<feature type="region of interest" description="Disordered" evidence="1">
    <location>
        <begin position="170"/>
        <end position="229"/>
    </location>
</feature>
<name>A0A9P6B9A0_9AGAM</name>
<feature type="region of interest" description="Disordered" evidence="1">
    <location>
        <begin position="109"/>
        <end position="137"/>
    </location>
</feature>
<sequence>MQKEQLSLLFLRCHSYLYYHTPAVAGVWYLFSRCLNIDEVSNAVGMDSPVGAPIPASLDPHKPPPAPARINDDDTGEEEAPHPHVAVIKIRLFFVHAICHCIALNQQSHMNPPPAPARTEDDDTGAKYGRTRSHARPQCSTIRHQYNKASNTVPHTRRSGCVAILGSFSLPKTPTRSMQRQDLQQNREHAATQTPTLKLQVPSLSKNPPDKDTDESPTQIWMHSRPSPSVQPLNTTIDFISYHTPAAAGVVIVVCSRSAKPHDKNRQDETRSHL</sequence>
<protein>
    <submittedName>
        <fullName evidence="2">Uncharacterized protein</fullName>
    </submittedName>
</protein>
<proteinExistence type="predicted"/>
<organism evidence="2 3">
    <name type="scientific">Hydnum rufescens UP504</name>
    <dbReference type="NCBI Taxonomy" id="1448309"/>
    <lineage>
        <taxon>Eukaryota</taxon>
        <taxon>Fungi</taxon>
        <taxon>Dikarya</taxon>
        <taxon>Basidiomycota</taxon>
        <taxon>Agaricomycotina</taxon>
        <taxon>Agaricomycetes</taxon>
        <taxon>Cantharellales</taxon>
        <taxon>Hydnaceae</taxon>
        <taxon>Hydnum</taxon>
    </lineage>
</organism>
<feature type="compositionally biased region" description="Polar residues" evidence="1">
    <location>
        <begin position="216"/>
        <end position="229"/>
    </location>
</feature>
<feature type="compositionally biased region" description="Polar residues" evidence="1">
    <location>
        <begin position="191"/>
        <end position="206"/>
    </location>
</feature>
<dbReference type="AlphaFoldDB" id="A0A9P6B9A0"/>
<dbReference type="Proteomes" id="UP000886523">
    <property type="component" value="Unassembled WGS sequence"/>
</dbReference>
<comment type="caution">
    <text evidence="2">The sequence shown here is derived from an EMBL/GenBank/DDBJ whole genome shotgun (WGS) entry which is preliminary data.</text>
</comment>